<dbReference type="RefSeq" id="WP_018794657.1">
    <property type="nucleotide sequence ID" value="NZ_BOQM01000031.1"/>
</dbReference>
<keyword evidence="8" id="KW-1185">Reference proteome</keyword>
<reference evidence="5 8" key="2">
    <citation type="submission" date="2021-03" db="EMBL/GenBank/DDBJ databases">
        <title>Whole genome shotgun sequence of Salinispora arenicola NBRC 105043.</title>
        <authorList>
            <person name="Komaki H."/>
            <person name="Tamura T."/>
        </authorList>
    </citation>
    <scope>NUCLEOTIDE SEQUENCE [LARGE SCALE GENOMIC DNA]</scope>
    <source>
        <strain evidence="5 8">NBRC 105043</strain>
    </source>
</reference>
<dbReference type="InterPro" id="IPR002347">
    <property type="entry name" value="SDR_fam"/>
</dbReference>
<organism evidence="6 7">
    <name type="scientific">Salinispora arenicola</name>
    <dbReference type="NCBI Taxonomy" id="168697"/>
    <lineage>
        <taxon>Bacteria</taxon>
        <taxon>Bacillati</taxon>
        <taxon>Actinomycetota</taxon>
        <taxon>Actinomycetes</taxon>
        <taxon>Micromonosporales</taxon>
        <taxon>Micromonosporaceae</taxon>
        <taxon>Salinispora</taxon>
    </lineage>
</organism>
<dbReference type="PRINTS" id="PR00081">
    <property type="entry name" value="GDHRDH"/>
</dbReference>
<evidence type="ECO:0000313" key="7">
    <source>
        <dbReference type="Proteomes" id="UP000315983"/>
    </source>
</evidence>
<feature type="domain" description="Ketoreductase" evidence="4">
    <location>
        <begin position="6"/>
        <end position="184"/>
    </location>
</feature>
<dbReference type="Pfam" id="PF00106">
    <property type="entry name" value="adh_short"/>
    <property type="match status" value="1"/>
</dbReference>
<evidence type="ECO:0000313" key="6">
    <source>
        <dbReference type="EMBL" id="TQL37545.1"/>
    </source>
</evidence>
<dbReference type="Gene3D" id="3.40.50.720">
    <property type="entry name" value="NAD(P)-binding Rossmann-like Domain"/>
    <property type="match status" value="1"/>
</dbReference>
<dbReference type="PRINTS" id="PR00080">
    <property type="entry name" value="SDRFAMILY"/>
</dbReference>
<dbReference type="CDD" id="cd05374">
    <property type="entry name" value="17beta-HSD-like_SDR_c"/>
    <property type="match status" value="1"/>
</dbReference>
<evidence type="ECO:0000256" key="2">
    <source>
        <dbReference type="ARBA" id="ARBA00023002"/>
    </source>
</evidence>
<dbReference type="SMART" id="SM00822">
    <property type="entry name" value="PKS_KR"/>
    <property type="match status" value="1"/>
</dbReference>
<gene>
    <name evidence="6" type="ORF">FB564_2708</name>
    <name evidence="5" type="ORF">Sar04_38720</name>
</gene>
<dbReference type="EMBL" id="VFOL01000001">
    <property type="protein sequence ID" value="TQL37545.1"/>
    <property type="molecule type" value="Genomic_DNA"/>
</dbReference>
<evidence type="ECO:0000313" key="8">
    <source>
        <dbReference type="Proteomes" id="UP000677457"/>
    </source>
</evidence>
<evidence type="ECO:0000256" key="1">
    <source>
        <dbReference type="ARBA" id="ARBA00006484"/>
    </source>
</evidence>
<protein>
    <submittedName>
        <fullName evidence="5">Short-chain dehydrogenase/reductase</fullName>
    </submittedName>
    <submittedName>
        <fullName evidence="6">Short-subunit dehydrogenase</fullName>
    </submittedName>
</protein>
<dbReference type="Proteomes" id="UP000315983">
    <property type="component" value="Unassembled WGS sequence"/>
</dbReference>
<dbReference type="EMBL" id="BOQM01000031">
    <property type="protein sequence ID" value="GIM87136.1"/>
    <property type="molecule type" value="Genomic_DNA"/>
</dbReference>
<sequence>MSTSSGPVLITGCSSGIGLATATRLIERGYPVYATARRAETLEALERRGAVVLGLDVTDEDSARVAVKRVEADHGRVGTLINNAGYGEYGPVETVPLAAARAQFETNLFGLARMCQLVLPGMRAAGTGRIVNVSSVGGRITFPGGGFYNASKFAVESLSDALRFEVEPFGISVVVVEPNLIRHTRFDAHVAESLQRNAPEDSPYRHLRRAMLDQLRMCFETDSMSVTPETVAATIERVLGEARPRTRYVVSRNGRFLVRLRWALSDRAFDRALRKQFGLDDAGVYNGRYARAEPGGPNSGRNG</sequence>
<evidence type="ECO:0000256" key="3">
    <source>
        <dbReference type="RuleBase" id="RU000363"/>
    </source>
</evidence>
<dbReference type="PANTHER" id="PTHR44169">
    <property type="entry name" value="NADPH-DEPENDENT 1-ACYLDIHYDROXYACETONE PHOSPHATE REDUCTASE"/>
    <property type="match status" value="1"/>
</dbReference>
<keyword evidence="2" id="KW-0560">Oxidoreductase</keyword>
<accession>A0A542XNY7</accession>
<proteinExistence type="inferred from homology"/>
<dbReference type="InterPro" id="IPR020904">
    <property type="entry name" value="Sc_DH/Rdtase_CS"/>
</dbReference>
<evidence type="ECO:0000259" key="4">
    <source>
        <dbReference type="SMART" id="SM00822"/>
    </source>
</evidence>
<name>A0A542XNY7_SALAC</name>
<reference evidence="6 7" key="1">
    <citation type="submission" date="2019-06" db="EMBL/GenBank/DDBJ databases">
        <title>Sequencing the genomes of 1000 actinobacteria strains.</title>
        <authorList>
            <person name="Klenk H.-P."/>
        </authorList>
    </citation>
    <scope>NUCLEOTIDE SEQUENCE [LARGE SCALE GENOMIC DNA]</scope>
    <source>
        <strain evidence="6 7">DSM 44819</strain>
    </source>
</reference>
<evidence type="ECO:0000313" key="5">
    <source>
        <dbReference type="EMBL" id="GIM87136.1"/>
    </source>
</evidence>
<dbReference type="SUPFAM" id="SSF51735">
    <property type="entry name" value="NAD(P)-binding Rossmann-fold domains"/>
    <property type="match status" value="1"/>
</dbReference>
<dbReference type="PROSITE" id="PS00061">
    <property type="entry name" value="ADH_SHORT"/>
    <property type="match status" value="1"/>
</dbReference>
<dbReference type="PANTHER" id="PTHR44169:SF6">
    <property type="entry name" value="NADPH-DEPENDENT 1-ACYLDIHYDROXYACETONE PHOSPHATE REDUCTASE"/>
    <property type="match status" value="1"/>
</dbReference>
<comment type="similarity">
    <text evidence="1 3">Belongs to the short-chain dehydrogenases/reductases (SDR) family.</text>
</comment>
<dbReference type="GeneID" id="93771948"/>
<dbReference type="InterPro" id="IPR036291">
    <property type="entry name" value="NAD(P)-bd_dom_sf"/>
</dbReference>
<dbReference type="Proteomes" id="UP000677457">
    <property type="component" value="Unassembled WGS sequence"/>
</dbReference>
<dbReference type="AlphaFoldDB" id="A0A542XNY7"/>
<dbReference type="GO" id="GO:0016491">
    <property type="term" value="F:oxidoreductase activity"/>
    <property type="evidence" value="ECO:0007669"/>
    <property type="project" value="UniProtKB-KW"/>
</dbReference>
<dbReference type="InterPro" id="IPR057326">
    <property type="entry name" value="KR_dom"/>
</dbReference>
<comment type="caution">
    <text evidence="6">The sequence shown here is derived from an EMBL/GenBank/DDBJ whole genome shotgun (WGS) entry which is preliminary data.</text>
</comment>